<dbReference type="Proteomes" id="UP001341840">
    <property type="component" value="Unassembled WGS sequence"/>
</dbReference>
<reference evidence="1 2" key="1">
    <citation type="journal article" date="2023" name="Plants (Basel)">
        <title>Bridging the Gap: Combining Genomics and Transcriptomics Approaches to Understand Stylosanthes scabra, an Orphan Legume from the Brazilian Caatinga.</title>
        <authorList>
            <person name="Ferreira-Neto J.R.C."/>
            <person name="da Silva M.D."/>
            <person name="Binneck E."/>
            <person name="de Melo N.F."/>
            <person name="da Silva R.H."/>
            <person name="de Melo A.L.T.M."/>
            <person name="Pandolfi V."/>
            <person name="Bustamante F.O."/>
            <person name="Brasileiro-Vidal A.C."/>
            <person name="Benko-Iseppon A.M."/>
        </authorList>
    </citation>
    <scope>NUCLEOTIDE SEQUENCE [LARGE SCALE GENOMIC DNA]</scope>
    <source>
        <tissue evidence="1">Leaves</tissue>
    </source>
</reference>
<accession>A0ABU6YSX6</accession>
<comment type="caution">
    <text evidence="1">The sequence shown here is derived from an EMBL/GenBank/DDBJ whole genome shotgun (WGS) entry which is preliminary data.</text>
</comment>
<proteinExistence type="predicted"/>
<protein>
    <submittedName>
        <fullName evidence="1">Uncharacterized protein</fullName>
    </submittedName>
</protein>
<dbReference type="EMBL" id="JASCZI010242844">
    <property type="protein sequence ID" value="MED6212188.1"/>
    <property type="molecule type" value="Genomic_DNA"/>
</dbReference>
<sequence>MRNSGKHLVAQKWAEEESEIEKFRAVDLEQAGIEFAQKNGHVVLHKKVVLQRRHVVVPDLVGDSPSPYRCGKGSGYSRQYTVGSLVSINRRVLD</sequence>
<evidence type="ECO:0000313" key="1">
    <source>
        <dbReference type="EMBL" id="MED6212188.1"/>
    </source>
</evidence>
<gene>
    <name evidence="1" type="ORF">PIB30_080829</name>
</gene>
<keyword evidence="2" id="KW-1185">Reference proteome</keyword>
<organism evidence="1 2">
    <name type="scientific">Stylosanthes scabra</name>
    <dbReference type="NCBI Taxonomy" id="79078"/>
    <lineage>
        <taxon>Eukaryota</taxon>
        <taxon>Viridiplantae</taxon>
        <taxon>Streptophyta</taxon>
        <taxon>Embryophyta</taxon>
        <taxon>Tracheophyta</taxon>
        <taxon>Spermatophyta</taxon>
        <taxon>Magnoliopsida</taxon>
        <taxon>eudicotyledons</taxon>
        <taxon>Gunneridae</taxon>
        <taxon>Pentapetalae</taxon>
        <taxon>rosids</taxon>
        <taxon>fabids</taxon>
        <taxon>Fabales</taxon>
        <taxon>Fabaceae</taxon>
        <taxon>Papilionoideae</taxon>
        <taxon>50 kb inversion clade</taxon>
        <taxon>dalbergioids sensu lato</taxon>
        <taxon>Dalbergieae</taxon>
        <taxon>Pterocarpus clade</taxon>
        <taxon>Stylosanthes</taxon>
    </lineage>
</organism>
<evidence type="ECO:0000313" key="2">
    <source>
        <dbReference type="Proteomes" id="UP001341840"/>
    </source>
</evidence>
<name>A0ABU6YSX6_9FABA</name>